<name>A0A918J063_9RHOB</name>
<sequence>MADQDLTDFYERVARIEKARAQGFGFEAEGTLGRSHYYRPTRRTPRIIGPLFVVIACFFAVKAAMHQEVGDALYRQRVDQMQASSGIERLGGIIMQADPVTLWLSRQLGALLH</sequence>
<protein>
    <submittedName>
        <fullName evidence="2">Uncharacterized protein</fullName>
    </submittedName>
</protein>
<organism evidence="2 3">
    <name type="scientific">Gemmobacter lanyuensis</name>
    <dbReference type="NCBI Taxonomy" id="1054497"/>
    <lineage>
        <taxon>Bacteria</taxon>
        <taxon>Pseudomonadati</taxon>
        <taxon>Pseudomonadota</taxon>
        <taxon>Alphaproteobacteria</taxon>
        <taxon>Rhodobacterales</taxon>
        <taxon>Paracoccaceae</taxon>
        <taxon>Gemmobacter</taxon>
    </lineage>
</organism>
<evidence type="ECO:0000313" key="3">
    <source>
        <dbReference type="Proteomes" id="UP000628984"/>
    </source>
</evidence>
<keyword evidence="3" id="KW-1185">Reference proteome</keyword>
<keyword evidence="1" id="KW-0812">Transmembrane</keyword>
<feature type="transmembrane region" description="Helical" evidence="1">
    <location>
        <begin position="47"/>
        <end position="65"/>
    </location>
</feature>
<gene>
    <name evidence="2" type="ORF">GCM10011452_31330</name>
</gene>
<evidence type="ECO:0000256" key="1">
    <source>
        <dbReference type="SAM" id="Phobius"/>
    </source>
</evidence>
<keyword evidence="1" id="KW-1133">Transmembrane helix</keyword>
<evidence type="ECO:0000313" key="2">
    <source>
        <dbReference type="EMBL" id="GGW40622.1"/>
    </source>
</evidence>
<dbReference type="Proteomes" id="UP000628984">
    <property type="component" value="Unassembled WGS sequence"/>
</dbReference>
<comment type="caution">
    <text evidence="2">The sequence shown here is derived from an EMBL/GenBank/DDBJ whole genome shotgun (WGS) entry which is preliminary data.</text>
</comment>
<proteinExistence type="predicted"/>
<accession>A0A918J063</accession>
<dbReference type="RefSeq" id="WP_189634818.1">
    <property type="nucleotide sequence ID" value="NZ_BMYQ01000012.1"/>
</dbReference>
<dbReference type="EMBL" id="BMYQ01000012">
    <property type="protein sequence ID" value="GGW40622.1"/>
    <property type="molecule type" value="Genomic_DNA"/>
</dbReference>
<dbReference type="AlphaFoldDB" id="A0A918J063"/>
<keyword evidence="1" id="KW-0472">Membrane</keyword>
<reference evidence="2" key="1">
    <citation type="journal article" date="2014" name="Int. J. Syst. Evol. Microbiol.">
        <title>Complete genome sequence of Corynebacterium casei LMG S-19264T (=DSM 44701T), isolated from a smear-ripened cheese.</title>
        <authorList>
            <consortium name="US DOE Joint Genome Institute (JGI-PGF)"/>
            <person name="Walter F."/>
            <person name="Albersmeier A."/>
            <person name="Kalinowski J."/>
            <person name="Ruckert C."/>
        </authorList>
    </citation>
    <scope>NUCLEOTIDE SEQUENCE</scope>
    <source>
        <strain evidence="2">KCTC 23714</strain>
    </source>
</reference>
<reference evidence="2" key="2">
    <citation type="submission" date="2020-09" db="EMBL/GenBank/DDBJ databases">
        <authorList>
            <person name="Sun Q."/>
            <person name="Kim S."/>
        </authorList>
    </citation>
    <scope>NUCLEOTIDE SEQUENCE</scope>
    <source>
        <strain evidence="2">KCTC 23714</strain>
    </source>
</reference>